<dbReference type="Pfam" id="PF02949">
    <property type="entry name" value="7tm_6"/>
    <property type="match status" value="1"/>
</dbReference>
<reference evidence="11 12" key="1">
    <citation type="journal article" date="2021" name="BMC Biol.">
        <title>Horizontally acquired antibacterial genes associated with adaptive radiation of ladybird beetles.</title>
        <authorList>
            <person name="Li H.S."/>
            <person name="Tang X.F."/>
            <person name="Huang Y.H."/>
            <person name="Xu Z.Y."/>
            <person name="Chen M.L."/>
            <person name="Du X.Y."/>
            <person name="Qiu B.Y."/>
            <person name="Chen P.T."/>
            <person name="Zhang W."/>
            <person name="Slipinski A."/>
            <person name="Escalona H.E."/>
            <person name="Waterhouse R.M."/>
            <person name="Zwick A."/>
            <person name="Pang H."/>
        </authorList>
    </citation>
    <scope>NUCLEOTIDE SEQUENCE [LARGE SCALE GENOMIC DNA]</scope>
    <source>
        <strain evidence="11">SYSU2018</strain>
    </source>
</reference>
<organism evidence="11 12">
    <name type="scientific">Cryptolaemus montrouzieri</name>
    <dbReference type="NCBI Taxonomy" id="559131"/>
    <lineage>
        <taxon>Eukaryota</taxon>
        <taxon>Metazoa</taxon>
        <taxon>Ecdysozoa</taxon>
        <taxon>Arthropoda</taxon>
        <taxon>Hexapoda</taxon>
        <taxon>Insecta</taxon>
        <taxon>Pterygota</taxon>
        <taxon>Neoptera</taxon>
        <taxon>Endopterygota</taxon>
        <taxon>Coleoptera</taxon>
        <taxon>Polyphaga</taxon>
        <taxon>Cucujiformia</taxon>
        <taxon>Coccinelloidea</taxon>
        <taxon>Coccinellidae</taxon>
        <taxon>Scymninae</taxon>
        <taxon>Scymnini</taxon>
        <taxon>Cryptolaemus</taxon>
    </lineage>
</organism>
<dbReference type="GO" id="GO:0007608">
    <property type="term" value="P:sensory perception of smell"/>
    <property type="evidence" value="ECO:0007669"/>
    <property type="project" value="UniProtKB-KW"/>
</dbReference>
<evidence type="ECO:0000256" key="1">
    <source>
        <dbReference type="ARBA" id="ARBA00004651"/>
    </source>
</evidence>
<keyword evidence="12" id="KW-1185">Reference proteome</keyword>
<dbReference type="PANTHER" id="PTHR21137">
    <property type="entry name" value="ODORANT RECEPTOR"/>
    <property type="match status" value="1"/>
</dbReference>
<protein>
    <recommendedName>
        <fullName evidence="13">Odorant receptor</fullName>
    </recommendedName>
</protein>
<evidence type="ECO:0000256" key="10">
    <source>
        <dbReference type="SAM" id="Phobius"/>
    </source>
</evidence>
<keyword evidence="3" id="KW-0716">Sensory transduction</keyword>
<gene>
    <name evidence="11" type="ORF">HHI36_002118</name>
</gene>
<keyword evidence="2" id="KW-1003">Cell membrane</keyword>
<evidence type="ECO:0000256" key="9">
    <source>
        <dbReference type="ARBA" id="ARBA00023224"/>
    </source>
</evidence>
<evidence type="ECO:0000256" key="7">
    <source>
        <dbReference type="ARBA" id="ARBA00023136"/>
    </source>
</evidence>
<dbReference type="AlphaFoldDB" id="A0ABD2PA98"/>
<keyword evidence="4 10" id="KW-0812">Transmembrane</keyword>
<evidence type="ECO:0000313" key="11">
    <source>
        <dbReference type="EMBL" id="KAL3287651.1"/>
    </source>
</evidence>
<evidence type="ECO:0000256" key="2">
    <source>
        <dbReference type="ARBA" id="ARBA00022475"/>
    </source>
</evidence>
<dbReference type="PANTHER" id="PTHR21137:SF35">
    <property type="entry name" value="ODORANT RECEPTOR 19A-RELATED"/>
    <property type="match status" value="1"/>
</dbReference>
<keyword evidence="7 10" id="KW-0472">Membrane</keyword>
<evidence type="ECO:0000256" key="3">
    <source>
        <dbReference type="ARBA" id="ARBA00022606"/>
    </source>
</evidence>
<evidence type="ECO:0000256" key="8">
    <source>
        <dbReference type="ARBA" id="ARBA00023170"/>
    </source>
</evidence>
<feature type="transmembrane region" description="Helical" evidence="10">
    <location>
        <begin position="78"/>
        <end position="99"/>
    </location>
</feature>
<evidence type="ECO:0008006" key="13">
    <source>
        <dbReference type="Google" id="ProtNLM"/>
    </source>
</evidence>
<evidence type="ECO:0000313" key="12">
    <source>
        <dbReference type="Proteomes" id="UP001516400"/>
    </source>
</evidence>
<dbReference type="GO" id="GO:0007165">
    <property type="term" value="P:signal transduction"/>
    <property type="evidence" value="ECO:0007669"/>
    <property type="project" value="UniProtKB-KW"/>
</dbReference>
<comment type="subcellular location">
    <subcellularLocation>
        <location evidence="1">Cell membrane</location>
        <topology evidence="1">Multi-pass membrane protein</topology>
    </subcellularLocation>
</comment>
<dbReference type="InterPro" id="IPR004117">
    <property type="entry name" value="7tm6_olfct_rcpt"/>
</dbReference>
<proteinExistence type="predicted"/>
<feature type="transmembrane region" description="Helical" evidence="10">
    <location>
        <begin position="243"/>
        <end position="263"/>
    </location>
</feature>
<dbReference type="EMBL" id="JABFTP020000185">
    <property type="protein sequence ID" value="KAL3287651.1"/>
    <property type="molecule type" value="Genomic_DNA"/>
</dbReference>
<keyword evidence="9" id="KW-0807">Transducer</keyword>
<keyword evidence="8" id="KW-0675">Receptor</keyword>
<feature type="transmembrane region" description="Helical" evidence="10">
    <location>
        <begin position="171"/>
        <end position="194"/>
    </location>
</feature>
<evidence type="ECO:0000256" key="4">
    <source>
        <dbReference type="ARBA" id="ARBA00022692"/>
    </source>
</evidence>
<feature type="transmembrane region" description="Helical" evidence="10">
    <location>
        <begin position="269"/>
        <end position="288"/>
    </location>
</feature>
<dbReference type="GO" id="GO:0005886">
    <property type="term" value="C:plasma membrane"/>
    <property type="evidence" value="ECO:0007669"/>
    <property type="project" value="UniProtKB-SubCell"/>
</dbReference>
<evidence type="ECO:0000256" key="6">
    <source>
        <dbReference type="ARBA" id="ARBA00022989"/>
    </source>
</evidence>
<feature type="non-terminal residue" evidence="11">
    <location>
        <position position="347"/>
    </location>
</feature>
<evidence type="ECO:0000256" key="5">
    <source>
        <dbReference type="ARBA" id="ARBA00022725"/>
    </source>
</evidence>
<keyword evidence="6 10" id="KW-1133">Transmembrane helix</keyword>
<comment type="caution">
    <text evidence="11">The sequence shown here is derived from an EMBL/GenBank/DDBJ whole genome shotgun (WGS) entry which is preliminary data.</text>
</comment>
<name>A0ABD2PA98_9CUCU</name>
<feature type="transmembrane region" description="Helical" evidence="10">
    <location>
        <begin position="133"/>
        <end position="151"/>
    </location>
</feature>
<feature type="transmembrane region" description="Helical" evidence="10">
    <location>
        <begin position="44"/>
        <end position="66"/>
    </location>
</feature>
<dbReference type="Proteomes" id="UP001516400">
    <property type="component" value="Unassembled WGS sequence"/>
</dbReference>
<keyword evidence="5" id="KW-0552">Olfaction</keyword>
<accession>A0ABD2PA98</accession>
<sequence length="347" mass="39952">MDLIDKKKINVFKKLIELMYANNHGIENMEEFDVKKLIILFLKFWMPALFLEVIPIIGTVGYLYAATKEHLISEQLDSVTILLAICIIGSIMSIGLMRAEKFNICMVKMSDHSFGTPPKWEKTSKIIDKLSSLLYYGTKYLQVLYMILMYFERPYCAGRGIRGDESPGLLNIIYLPIFALYPAVVYGSVILIVMKIRHLRRKLKKIARTSSQGYLHKGLWICMKYHSSIVELTSQVSNFLGNALFPFYVLMPIVTALFAYQTIETRKMVYAIAWTTWMTGMVAICLIGQHLETEASHIAYDVYGLPWYEMKPELRRIVQIFLARSSKPLCLHVEYVADLNNVLLLQV</sequence>